<feature type="region of interest" description="Disordered" evidence="1">
    <location>
        <begin position="53"/>
        <end position="83"/>
    </location>
</feature>
<protein>
    <submittedName>
        <fullName evidence="2">Uncharacterized protein</fullName>
    </submittedName>
</protein>
<organism evidence="2 3">
    <name type="scientific">Microvirga lotononidis</name>
    <dbReference type="NCBI Taxonomy" id="864069"/>
    <lineage>
        <taxon>Bacteria</taxon>
        <taxon>Pseudomonadati</taxon>
        <taxon>Pseudomonadota</taxon>
        <taxon>Alphaproteobacteria</taxon>
        <taxon>Hyphomicrobiales</taxon>
        <taxon>Methylobacteriaceae</taxon>
        <taxon>Microvirga</taxon>
    </lineage>
</organism>
<feature type="compositionally biased region" description="Low complexity" evidence="1">
    <location>
        <begin position="62"/>
        <end position="75"/>
    </location>
</feature>
<dbReference type="PATRIC" id="fig|864069.3.peg.6873"/>
<sequence length="83" mass="9480">MNEDLETIRDRLLRKAWPRIANRDGISEQTARMVAVAELEEIEAFMRAVARDEMFSRPPSPQSGSSDQSSPGVDPNYKMWNEP</sequence>
<dbReference type="AlphaFoldDB" id="I4YP00"/>
<dbReference type="STRING" id="864069.MicloDRAFT_00064190"/>
<proteinExistence type="predicted"/>
<evidence type="ECO:0000256" key="1">
    <source>
        <dbReference type="SAM" id="MobiDB-lite"/>
    </source>
</evidence>
<dbReference type="Proteomes" id="UP000003947">
    <property type="component" value="Unassembled WGS sequence"/>
</dbReference>
<keyword evidence="3" id="KW-1185">Reference proteome</keyword>
<dbReference type="EMBL" id="JH660647">
    <property type="protein sequence ID" value="EIM25692.1"/>
    <property type="molecule type" value="Genomic_DNA"/>
</dbReference>
<reference evidence="2 3" key="1">
    <citation type="submission" date="2012-02" db="EMBL/GenBank/DDBJ databases">
        <title>Improved High-Quality Draft sequence of Microvirga sp. WSM3557.</title>
        <authorList>
            <consortium name="US DOE Joint Genome Institute"/>
            <person name="Lucas S."/>
            <person name="Han J."/>
            <person name="Lapidus A."/>
            <person name="Cheng J.-F."/>
            <person name="Goodwin L."/>
            <person name="Pitluck S."/>
            <person name="Peters L."/>
            <person name="Zhang X."/>
            <person name="Detter J.C."/>
            <person name="Han C."/>
            <person name="Tapia R."/>
            <person name="Land M."/>
            <person name="Hauser L."/>
            <person name="Kyrpides N."/>
            <person name="Ivanova N."/>
            <person name="Pagani I."/>
            <person name="Brau L."/>
            <person name="Yates R."/>
            <person name="O'Hara G."/>
            <person name="Rui T."/>
            <person name="Howieson J."/>
            <person name="Reeve W."/>
            <person name="Woyke T."/>
        </authorList>
    </citation>
    <scope>NUCLEOTIDE SEQUENCE [LARGE SCALE GENOMIC DNA]</scope>
    <source>
        <strain evidence="2 3">WSM3557</strain>
    </source>
</reference>
<evidence type="ECO:0000313" key="2">
    <source>
        <dbReference type="EMBL" id="EIM25692.1"/>
    </source>
</evidence>
<dbReference type="HOGENOM" id="CLU_2538795_0_0_5"/>
<name>I4YP00_9HYPH</name>
<accession>I4YP00</accession>
<gene>
    <name evidence="2" type="ORF">MicloDRAFT_00064190</name>
</gene>
<evidence type="ECO:0000313" key="3">
    <source>
        <dbReference type="Proteomes" id="UP000003947"/>
    </source>
</evidence>